<feature type="transmembrane region" description="Helical" evidence="1">
    <location>
        <begin position="465"/>
        <end position="485"/>
    </location>
</feature>
<dbReference type="PANTHER" id="PTHR32063">
    <property type="match status" value="1"/>
</dbReference>
<feature type="transmembrane region" description="Helical" evidence="1">
    <location>
        <begin position="953"/>
        <end position="972"/>
    </location>
</feature>
<dbReference type="Gene3D" id="3.30.70.1320">
    <property type="entry name" value="Multidrug efflux transporter AcrB pore domain like"/>
    <property type="match status" value="1"/>
</dbReference>
<keyword evidence="3" id="KW-1185">Reference proteome</keyword>
<feature type="transmembrane region" description="Helical" evidence="1">
    <location>
        <begin position="528"/>
        <end position="545"/>
    </location>
</feature>
<dbReference type="Pfam" id="PF00873">
    <property type="entry name" value="ACR_tran"/>
    <property type="match status" value="1"/>
</dbReference>
<accession>A0ABY4TT27</accession>
<dbReference type="EMBL" id="CP098401">
    <property type="protein sequence ID" value="URW74866.1"/>
    <property type="molecule type" value="Genomic_DNA"/>
</dbReference>
<dbReference type="Gene3D" id="3.30.70.1440">
    <property type="entry name" value="Multidrug efflux transporter AcrB pore domain"/>
    <property type="match status" value="1"/>
</dbReference>
<organism evidence="2 3">
    <name type="scientific">Sphingomonas donggukensis</name>
    <dbReference type="NCBI Taxonomy" id="2949093"/>
    <lineage>
        <taxon>Bacteria</taxon>
        <taxon>Pseudomonadati</taxon>
        <taxon>Pseudomonadota</taxon>
        <taxon>Alphaproteobacteria</taxon>
        <taxon>Sphingomonadales</taxon>
        <taxon>Sphingomonadaceae</taxon>
        <taxon>Sphingomonas</taxon>
    </lineage>
</organism>
<evidence type="ECO:0000313" key="3">
    <source>
        <dbReference type="Proteomes" id="UP001055580"/>
    </source>
</evidence>
<evidence type="ECO:0000313" key="2">
    <source>
        <dbReference type="EMBL" id="URW74866.1"/>
    </source>
</evidence>
<dbReference type="InterPro" id="IPR027463">
    <property type="entry name" value="AcrB_DN_DC_subdom"/>
</dbReference>
<keyword evidence="1" id="KW-1133">Transmembrane helix</keyword>
<dbReference type="Gene3D" id="1.20.1640.10">
    <property type="entry name" value="Multidrug efflux transporter AcrB transmembrane domain"/>
    <property type="match status" value="2"/>
</dbReference>
<dbReference type="SUPFAM" id="SSF82866">
    <property type="entry name" value="Multidrug efflux transporter AcrB transmembrane domain"/>
    <property type="match status" value="2"/>
</dbReference>
<dbReference type="SUPFAM" id="SSF82693">
    <property type="entry name" value="Multidrug efflux transporter AcrB pore domain, PN1, PN2, PC1 and PC2 subdomains"/>
    <property type="match status" value="3"/>
</dbReference>
<gene>
    <name evidence="2" type="ORF">M9980_09840</name>
</gene>
<feature type="transmembrane region" description="Helical" evidence="1">
    <location>
        <begin position="984"/>
        <end position="1009"/>
    </location>
</feature>
<dbReference type="SUPFAM" id="SSF82714">
    <property type="entry name" value="Multidrug efflux transporter AcrB TolC docking domain, DN and DC subdomains"/>
    <property type="match status" value="2"/>
</dbReference>
<reference evidence="2" key="1">
    <citation type="submission" date="2022-05" db="EMBL/GenBank/DDBJ databases">
        <title>Sphingomonas sp. strain RMG20 Genome sequencing and assembly.</title>
        <authorList>
            <person name="Kim I."/>
        </authorList>
    </citation>
    <scope>NUCLEOTIDE SEQUENCE</scope>
    <source>
        <strain evidence="2">RMG20</strain>
    </source>
</reference>
<feature type="transmembrane region" description="Helical" evidence="1">
    <location>
        <begin position="438"/>
        <end position="459"/>
    </location>
</feature>
<name>A0ABY4TT27_9SPHN</name>
<proteinExistence type="predicted"/>
<dbReference type="RefSeq" id="WP_250750003.1">
    <property type="nucleotide sequence ID" value="NZ_CP098401.1"/>
</dbReference>
<dbReference type="Proteomes" id="UP001055580">
    <property type="component" value="Chromosome"/>
</dbReference>
<feature type="transmembrane region" description="Helical" evidence="1">
    <location>
        <begin position="884"/>
        <end position="904"/>
    </location>
</feature>
<feature type="transmembrane region" description="Helical" evidence="1">
    <location>
        <begin position="910"/>
        <end position="932"/>
    </location>
</feature>
<dbReference type="InterPro" id="IPR001036">
    <property type="entry name" value="Acrflvin-R"/>
</dbReference>
<feature type="transmembrane region" description="Helical" evidence="1">
    <location>
        <begin position="362"/>
        <end position="382"/>
    </location>
</feature>
<feature type="transmembrane region" description="Helical" evidence="1">
    <location>
        <begin position="858"/>
        <end position="877"/>
    </location>
</feature>
<protein>
    <submittedName>
        <fullName evidence="2">Efflux RND transporter permease subunit</fullName>
    </submittedName>
</protein>
<dbReference type="Gene3D" id="3.30.2090.10">
    <property type="entry name" value="Multidrug efflux transporter AcrB TolC docking domain, DN and DC subdomains"/>
    <property type="match status" value="2"/>
</dbReference>
<keyword evidence="1" id="KW-0812">Transmembrane</keyword>
<dbReference type="PANTHER" id="PTHR32063:SF0">
    <property type="entry name" value="SWARMING MOTILITY PROTEIN SWRC"/>
    <property type="match status" value="1"/>
</dbReference>
<dbReference type="PRINTS" id="PR00702">
    <property type="entry name" value="ACRIFLAVINRP"/>
</dbReference>
<feature type="transmembrane region" description="Helical" evidence="1">
    <location>
        <begin position="339"/>
        <end position="355"/>
    </location>
</feature>
<keyword evidence="1" id="KW-0472">Membrane</keyword>
<evidence type="ECO:0000256" key="1">
    <source>
        <dbReference type="SAM" id="Phobius"/>
    </source>
</evidence>
<dbReference type="Gene3D" id="3.30.70.1430">
    <property type="entry name" value="Multidrug efflux transporter AcrB pore domain"/>
    <property type="match status" value="2"/>
</dbReference>
<sequence length="1017" mass="105859">MSGRGPSPAFSRHAAAIWLALVLIAIGGVIAATRLPVALFPHIDYPRITIAIDAGERDAAQMEAEITRPIEIALRGVPGVTRIRSTTSRGTAEVALSFAWGDDMASATLATQGALATILPDLPPATRFTVRRSDPTIFPVLGIALTSATLDQRALRQIAELKVRPALSSVAGVAGVDLLGGTAPEFSVAVDPARLSALGLSIADVSAALAKANVVQGAGRIEDRHRLYLVLVEARVTGAKALADVPVKAGSTTSAGVVRLGDIATISPSVEPDYTRITAGGHPAVLVNVRQALNGDTVAIVRAVDARLRAAGLPPSVVATPFYDQSELVTGAADAVRDAILLGALLAGLVLFLFLRSGRLMLITGLMLPVVLAATCLVLKVAGLGFNMMTLGGMAAAVGLVVDDAVVMLEHVMRRMQEGAARGAEGVLTAAGEVARPLYGSTLATIVVFLPLAFVSGVTGGFFKSLAVTMVAALALSLLCTRIAIPLAAARWLRPSDAEAADRAGRMMDRLASGYTRAARPMLSRPELSAAIVGIVLAVAGYVAWTHVPSGFMPKMDEGGFILDYKVQPGAAIDDTDGLLKQVEREILTTPEVASYSRRLGAQLGGGISEVDEGDYFIRLKGGRRRGIEAVMTDLRQRLAARVPGVQVETAQLMEDLIGDLTAVPQPIEVKLFGDDPAELEHVAGQVAKTLGAIPGVVEVIDGLRVAGDGIAVTVDPPAARQQGLDPQAIADQVQGWIGGQLPTSVRIGPQLVGVRVRGPATLDARVAQLAALPLAAPDGHLVRLSQVARVTIAAGQKQLTREDLSPFIAVTARLEGRDLGSAMRDVQARVAGLSLPASVRVDYGGLYAEQRQSFADLAMVFAAALLLAGLLLTILFGRMAWTLAALATVVLSAASVLIGLWLTGIELDISALMGLTMIVGMVTELIIFYLAEIDTTRPFDVAAALEAGEKRLRPILMSAIIAVLTLSPLALGLSRGAGLQQPLATAVIFGLVAAVPLVLLLLPALCMIGGRSRMVA</sequence>